<accession>A0A9P6AP11</accession>
<feature type="region of interest" description="Disordered" evidence="1">
    <location>
        <begin position="483"/>
        <end position="503"/>
    </location>
</feature>
<dbReference type="AlphaFoldDB" id="A0A9P6AP11"/>
<evidence type="ECO:0000313" key="2">
    <source>
        <dbReference type="EMBL" id="KAF9509322.1"/>
    </source>
</evidence>
<evidence type="ECO:0000256" key="1">
    <source>
        <dbReference type="SAM" id="MobiDB-lite"/>
    </source>
</evidence>
<organism evidence="2 3">
    <name type="scientific">Hydnum rufescens UP504</name>
    <dbReference type="NCBI Taxonomy" id="1448309"/>
    <lineage>
        <taxon>Eukaryota</taxon>
        <taxon>Fungi</taxon>
        <taxon>Dikarya</taxon>
        <taxon>Basidiomycota</taxon>
        <taxon>Agaricomycotina</taxon>
        <taxon>Agaricomycetes</taxon>
        <taxon>Cantharellales</taxon>
        <taxon>Hydnaceae</taxon>
        <taxon>Hydnum</taxon>
    </lineage>
</organism>
<dbReference type="Proteomes" id="UP000886523">
    <property type="component" value="Unassembled WGS sequence"/>
</dbReference>
<gene>
    <name evidence="2" type="ORF">BS47DRAFT_1412693</name>
</gene>
<comment type="caution">
    <text evidence="2">The sequence shown here is derived from an EMBL/GenBank/DDBJ whole genome shotgun (WGS) entry which is preliminary data.</text>
</comment>
<proteinExistence type="predicted"/>
<sequence length="536" mass="58699">MSCDGDYKDPNFWPGNPSIKSSRLFLIGTISEAVTTWANLLRDKFLEDLSTLADESRYPCLGLLKATQLNLSDPAGIEKEKCKQGDYMKEIVTPAWYAFKHEHDLAGDLDEQLSNLRAEMVKTDLEDMNQATEGAGLSRLMAAEQDGMLKTDASWRFWSSINNPIGQLLWQFYIFVNNDTLQLEKPELDPDVVQAKVWSAKLTNISKAKASSGKHLRRLLGFADLLYGHQLEVMNWGVAPGFVDLDRNASNSVGGWRLLCSKFHKKPADITIAVRRWSAVDANMSLKDKGVISIMSDCDGHVLMHVSSSQRYLEDLEDLQNPSVVTTRKTKCPILGKPENKSKRKHAKVAATTVFTPSIESSVTTVADAAVNPPIPTDINTVAVPHVSALINASVPVFNDVPPGPAFKNVPPRPAFDNVPLGPAFDNVPPGPAFSNIPPGPAFIDTFDFSLFPPATCYNFPGASQAAQHPSSSAQLGYGEQNSAYQGTQFGNPSRSASYEGPPLDPNMYFGMGNFSRQAPTGPRFWGGPMMPTFQN</sequence>
<feature type="compositionally biased region" description="Polar residues" evidence="1">
    <location>
        <begin position="483"/>
        <end position="497"/>
    </location>
</feature>
<reference evidence="2" key="1">
    <citation type="journal article" date="2020" name="Nat. Commun.">
        <title>Large-scale genome sequencing of mycorrhizal fungi provides insights into the early evolution of symbiotic traits.</title>
        <authorList>
            <person name="Miyauchi S."/>
            <person name="Kiss E."/>
            <person name="Kuo A."/>
            <person name="Drula E."/>
            <person name="Kohler A."/>
            <person name="Sanchez-Garcia M."/>
            <person name="Morin E."/>
            <person name="Andreopoulos B."/>
            <person name="Barry K.W."/>
            <person name="Bonito G."/>
            <person name="Buee M."/>
            <person name="Carver A."/>
            <person name="Chen C."/>
            <person name="Cichocki N."/>
            <person name="Clum A."/>
            <person name="Culley D."/>
            <person name="Crous P.W."/>
            <person name="Fauchery L."/>
            <person name="Girlanda M."/>
            <person name="Hayes R.D."/>
            <person name="Keri Z."/>
            <person name="LaButti K."/>
            <person name="Lipzen A."/>
            <person name="Lombard V."/>
            <person name="Magnuson J."/>
            <person name="Maillard F."/>
            <person name="Murat C."/>
            <person name="Nolan M."/>
            <person name="Ohm R.A."/>
            <person name="Pangilinan J."/>
            <person name="Pereira M.F."/>
            <person name="Perotto S."/>
            <person name="Peter M."/>
            <person name="Pfister S."/>
            <person name="Riley R."/>
            <person name="Sitrit Y."/>
            <person name="Stielow J.B."/>
            <person name="Szollosi G."/>
            <person name="Zifcakova L."/>
            <person name="Stursova M."/>
            <person name="Spatafora J.W."/>
            <person name="Tedersoo L."/>
            <person name="Vaario L.M."/>
            <person name="Yamada A."/>
            <person name="Yan M."/>
            <person name="Wang P."/>
            <person name="Xu J."/>
            <person name="Bruns T."/>
            <person name="Baldrian P."/>
            <person name="Vilgalys R."/>
            <person name="Dunand C."/>
            <person name="Henrissat B."/>
            <person name="Grigoriev I.V."/>
            <person name="Hibbett D."/>
            <person name="Nagy L.G."/>
            <person name="Martin F.M."/>
        </authorList>
    </citation>
    <scope>NUCLEOTIDE SEQUENCE</scope>
    <source>
        <strain evidence="2">UP504</strain>
    </source>
</reference>
<evidence type="ECO:0000313" key="3">
    <source>
        <dbReference type="Proteomes" id="UP000886523"/>
    </source>
</evidence>
<dbReference type="EMBL" id="MU129037">
    <property type="protein sequence ID" value="KAF9509322.1"/>
    <property type="molecule type" value="Genomic_DNA"/>
</dbReference>
<protein>
    <submittedName>
        <fullName evidence="2">Uncharacterized protein</fullName>
    </submittedName>
</protein>
<keyword evidence="3" id="KW-1185">Reference proteome</keyword>
<name>A0A9P6AP11_9AGAM</name>